<dbReference type="SMART" id="SM00256">
    <property type="entry name" value="FBOX"/>
    <property type="match status" value="1"/>
</dbReference>
<keyword evidence="3" id="KW-1185">Reference proteome</keyword>
<evidence type="ECO:0000313" key="2">
    <source>
        <dbReference type="EMBL" id="CAD6186627.1"/>
    </source>
</evidence>
<dbReference type="Pfam" id="PF00646">
    <property type="entry name" value="F-box"/>
    <property type="match status" value="1"/>
</dbReference>
<organism evidence="2 3">
    <name type="scientific">Caenorhabditis auriculariae</name>
    <dbReference type="NCBI Taxonomy" id="2777116"/>
    <lineage>
        <taxon>Eukaryota</taxon>
        <taxon>Metazoa</taxon>
        <taxon>Ecdysozoa</taxon>
        <taxon>Nematoda</taxon>
        <taxon>Chromadorea</taxon>
        <taxon>Rhabditida</taxon>
        <taxon>Rhabditina</taxon>
        <taxon>Rhabditomorpha</taxon>
        <taxon>Rhabditoidea</taxon>
        <taxon>Rhabditidae</taxon>
        <taxon>Peloderinae</taxon>
        <taxon>Caenorhabditis</taxon>
    </lineage>
</organism>
<feature type="domain" description="F-box" evidence="1">
    <location>
        <begin position="36"/>
        <end position="76"/>
    </location>
</feature>
<dbReference type="OrthoDB" id="5832634at2759"/>
<dbReference type="InterPro" id="IPR001810">
    <property type="entry name" value="F-box_dom"/>
</dbReference>
<dbReference type="EMBL" id="CAJGYM010000005">
    <property type="protein sequence ID" value="CAD6186627.1"/>
    <property type="molecule type" value="Genomic_DNA"/>
</dbReference>
<evidence type="ECO:0000259" key="1">
    <source>
        <dbReference type="SMART" id="SM00256"/>
    </source>
</evidence>
<dbReference type="AlphaFoldDB" id="A0A8S1GSJ6"/>
<dbReference type="CDD" id="cd22150">
    <property type="entry name" value="F-box_CeFBXA-like"/>
    <property type="match status" value="1"/>
</dbReference>
<sequence length="306" mass="35094">MLDLAIRKLFTKLHVSGEVKKHQQRRTDSKKRRNCFPDNVWSKILDELSPFEQARMRAVNTKLRNLVDERRRRILYLDVLRMDVGQLLAPAVADDGEFFRHPAGRLVLHIESRSALIVVDAHWTTRDAVRTLGAVRHFGAFARTVTLDASVAELCVAGQITNDIAHWFVFQAAAGTSDPVCPSQMPSWIPDKSRIRAVRAVEEDHVAALREWNPRTQVLPFGPLFPYAKELTLRSSIPQLRRLRRFFVYRCPPKYLFDPCALNLLRVTISNGAGRRKQSPTSLKLRPFYRWANTAKLGPRFAVQFS</sequence>
<comment type="caution">
    <text evidence="2">The sequence shown here is derived from an EMBL/GenBank/DDBJ whole genome shotgun (WGS) entry which is preliminary data.</text>
</comment>
<protein>
    <recommendedName>
        <fullName evidence="1">F-box domain-containing protein</fullName>
    </recommendedName>
</protein>
<gene>
    <name evidence="2" type="ORF">CAUJ_LOCUS2546</name>
</gene>
<reference evidence="2" key="1">
    <citation type="submission" date="2020-10" db="EMBL/GenBank/DDBJ databases">
        <authorList>
            <person name="Kikuchi T."/>
        </authorList>
    </citation>
    <scope>NUCLEOTIDE SEQUENCE</scope>
    <source>
        <strain evidence="2">NKZ352</strain>
    </source>
</reference>
<dbReference type="Proteomes" id="UP000835052">
    <property type="component" value="Unassembled WGS sequence"/>
</dbReference>
<name>A0A8S1GSJ6_9PELO</name>
<evidence type="ECO:0000313" key="3">
    <source>
        <dbReference type="Proteomes" id="UP000835052"/>
    </source>
</evidence>
<accession>A0A8S1GSJ6</accession>
<proteinExistence type="predicted"/>